<protein>
    <submittedName>
        <fullName evidence="2">Uncharacterized protein</fullName>
    </submittedName>
</protein>
<organism evidence="2 3">
    <name type="scientific">Cryptolaemus montrouzieri</name>
    <dbReference type="NCBI Taxonomy" id="559131"/>
    <lineage>
        <taxon>Eukaryota</taxon>
        <taxon>Metazoa</taxon>
        <taxon>Ecdysozoa</taxon>
        <taxon>Arthropoda</taxon>
        <taxon>Hexapoda</taxon>
        <taxon>Insecta</taxon>
        <taxon>Pterygota</taxon>
        <taxon>Neoptera</taxon>
        <taxon>Endopterygota</taxon>
        <taxon>Coleoptera</taxon>
        <taxon>Polyphaga</taxon>
        <taxon>Cucujiformia</taxon>
        <taxon>Coccinelloidea</taxon>
        <taxon>Coccinellidae</taxon>
        <taxon>Scymninae</taxon>
        <taxon>Scymnini</taxon>
        <taxon>Cryptolaemus</taxon>
    </lineage>
</organism>
<evidence type="ECO:0000256" key="1">
    <source>
        <dbReference type="SAM" id="MobiDB-lite"/>
    </source>
</evidence>
<sequence length="476" mass="54780">MYFNKEMKNKVSQTSFSLDKVSKSIQTKVLNPHNKIIHPSSINICTPHTQKIECIQYKSCTKNSDSVSSKNTNSDNSKSTFSPEELVFSKINSPVDLGKGSDVKNVKHGTNGKKYSDLESKYHIDDKNTTGERNLLQESEKNCENKKTKVIKPQNEVIYPSSIKICTPQTQKIECIRYKNYTKNSDSFSSKRKTNNDNSKSTSSEELVFVKVVKNPAEYSNEKIVQNRCTEKKYSDLESKYRTENDDKVEEKNSMLHDNKEYYPQKLKKNGDIESDKEKERVSQSERSNASMSNSGNTTESSVLKNDRKYRSGLGKYSDSDKESGSKELLAEMISLNQSRDLNTDVKRSINILQKLLKSKKYDQSTKKYYIKKIVEKIVESRYSDDSTTSSELFRPKKNSVATLSIPEKLTENKIEMVQKESSLMDNIPWYPVAPPTIISPKKLRKLTTKLRELKFRQTEKFLKKNSKLFSEMIRN</sequence>
<comment type="caution">
    <text evidence="2">The sequence shown here is derived from an EMBL/GenBank/DDBJ whole genome shotgun (WGS) entry which is preliminary data.</text>
</comment>
<dbReference type="Proteomes" id="UP001516400">
    <property type="component" value="Unassembled WGS sequence"/>
</dbReference>
<feature type="region of interest" description="Disordered" evidence="1">
    <location>
        <begin position="62"/>
        <end position="82"/>
    </location>
</feature>
<name>A0ABD2MPK6_9CUCU</name>
<feature type="region of interest" description="Disordered" evidence="1">
    <location>
        <begin position="240"/>
        <end position="322"/>
    </location>
</feature>
<proteinExistence type="predicted"/>
<accession>A0ABD2MPK6</accession>
<keyword evidence="3" id="KW-1185">Reference proteome</keyword>
<reference evidence="2 3" key="1">
    <citation type="journal article" date="2021" name="BMC Biol.">
        <title>Horizontally acquired antibacterial genes associated with adaptive radiation of ladybird beetles.</title>
        <authorList>
            <person name="Li H.S."/>
            <person name="Tang X.F."/>
            <person name="Huang Y.H."/>
            <person name="Xu Z.Y."/>
            <person name="Chen M.L."/>
            <person name="Du X.Y."/>
            <person name="Qiu B.Y."/>
            <person name="Chen P.T."/>
            <person name="Zhang W."/>
            <person name="Slipinski A."/>
            <person name="Escalona H.E."/>
            <person name="Waterhouse R.M."/>
            <person name="Zwick A."/>
            <person name="Pang H."/>
        </authorList>
    </citation>
    <scope>NUCLEOTIDE SEQUENCE [LARGE SCALE GENOMIC DNA]</scope>
    <source>
        <strain evidence="2">SYSU2018</strain>
    </source>
</reference>
<feature type="region of interest" description="Disordered" evidence="1">
    <location>
        <begin position="185"/>
        <end position="204"/>
    </location>
</feature>
<evidence type="ECO:0000313" key="2">
    <source>
        <dbReference type="EMBL" id="KAL3268159.1"/>
    </source>
</evidence>
<evidence type="ECO:0000313" key="3">
    <source>
        <dbReference type="Proteomes" id="UP001516400"/>
    </source>
</evidence>
<dbReference type="EMBL" id="JABFTP020000021">
    <property type="protein sequence ID" value="KAL3268159.1"/>
    <property type="molecule type" value="Genomic_DNA"/>
</dbReference>
<feature type="compositionally biased region" description="Low complexity" evidence="1">
    <location>
        <begin position="62"/>
        <end position="80"/>
    </location>
</feature>
<feature type="compositionally biased region" description="Polar residues" evidence="1">
    <location>
        <begin position="285"/>
        <end position="304"/>
    </location>
</feature>
<feature type="compositionally biased region" description="Basic and acidic residues" evidence="1">
    <location>
        <begin position="114"/>
        <end position="130"/>
    </location>
</feature>
<dbReference type="AlphaFoldDB" id="A0ABD2MPK6"/>
<feature type="compositionally biased region" description="Basic and acidic residues" evidence="1">
    <location>
        <begin position="240"/>
        <end position="284"/>
    </location>
</feature>
<feature type="region of interest" description="Disordered" evidence="1">
    <location>
        <begin position="98"/>
        <end position="131"/>
    </location>
</feature>
<gene>
    <name evidence="2" type="ORF">HHI36_007286</name>
</gene>